<dbReference type="Pfam" id="PF03932">
    <property type="entry name" value="CutC"/>
    <property type="match status" value="1"/>
</dbReference>
<dbReference type="Proteomes" id="UP001549122">
    <property type="component" value="Unassembled WGS sequence"/>
</dbReference>
<comment type="similarity">
    <text evidence="1 2">Belongs to the CutC family.</text>
</comment>
<dbReference type="InterPro" id="IPR005627">
    <property type="entry name" value="CutC-like"/>
</dbReference>
<evidence type="ECO:0000256" key="2">
    <source>
        <dbReference type="HAMAP-Rule" id="MF_00795"/>
    </source>
</evidence>
<name>A0ABV2FK42_9STRE</name>
<keyword evidence="4" id="KW-1185">Reference proteome</keyword>
<sequence length="242" mass="25911">MLIEVCAGSLEDCLTAQEGGADRIELNSALHLGGLTPSLATLKLAKERVKLPIICMVRPRGAGFCYSEAEKEVMRLDARLLLEAGADGLACGALTADGSLDVAFVAELIALAHRFGADFVFHRAIDVAQDIWQIAEQLIDLGCDRILTSGQAATALEGVEILVQLQKRYGDQVAFCMGSGIAADNVRQLYEATGIGQVHASFKAWQEDPTSSGQAVDYSYGVPSAYDYVSKDKVLSLKEALR</sequence>
<protein>
    <recommendedName>
        <fullName evidence="2">PF03932 family protein CutC</fullName>
    </recommendedName>
</protein>
<reference evidence="3 4" key="1">
    <citation type="submission" date="2024-06" db="EMBL/GenBank/DDBJ databases">
        <title>Genomic Encyclopedia of Type Strains, Phase IV (KMG-IV): sequencing the most valuable type-strain genomes for metagenomic binning, comparative biology and taxonomic classification.</title>
        <authorList>
            <person name="Goeker M."/>
        </authorList>
    </citation>
    <scope>NUCLEOTIDE SEQUENCE [LARGE SCALE GENOMIC DNA]</scope>
    <source>
        <strain evidence="3 4">DSM 28303</strain>
    </source>
</reference>
<dbReference type="EMBL" id="JBEPLO010000027">
    <property type="protein sequence ID" value="MET3558911.1"/>
    <property type="molecule type" value="Genomic_DNA"/>
</dbReference>
<evidence type="ECO:0000256" key="1">
    <source>
        <dbReference type="ARBA" id="ARBA00007768"/>
    </source>
</evidence>
<dbReference type="HAMAP" id="MF_00795">
    <property type="entry name" value="CutC"/>
    <property type="match status" value="1"/>
</dbReference>
<proteinExistence type="inferred from homology"/>
<dbReference type="PANTHER" id="PTHR12598">
    <property type="entry name" value="COPPER HOMEOSTASIS PROTEIN CUTC"/>
    <property type="match status" value="1"/>
</dbReference>
<comment type="caution">
    <text evidence="3">The sequence shown here is derived from an EMBL/GenBank/DDBJ whole genome shotgun (WGS) entry which is preliminary data.</text>
</comment>
<dbReference type="SUPFAM" id="SSF110395">
    <property type="entry name" value="CutC-like"/>
    <property type="match status" value="1"/>
</dbReference>
<comment type="caution">
    <text evidence="2">Once thought to be involved in copper homeostasis, experiments in E.coli have shown this is not the case.</text>
</comment>
<evidence type="ECO:0000313" key="3">
    <source>
        <dbReference type="EMBL" id="MET3558911.1"/>
    </source>
</evidence>
<dbReference type="Gene3D" id="3.20.20.380">
    <property type="entry name" value="Copper homeostasis (CutC) domain"/>
    <property type="match status" value="1"/>
</dbReference>
<comment type="subcellular location">
    <subcellularLocation>
        <location evidence="2">Cytoplasm</location>
    </subcellularLocation>
</comment>
<evidence type="ECO:0000313" key="4">
    <source>
        <dbReference type="Proteomes" id="UP001549122"/>
    </source>
</evidence>
<gene>
    <name evidence="2" type="primary">cutC</name>
    <name evidence="3" type="ORF">ABID29_002039</name>
</gene>
<dbReference type="PANTHER" id="PTHR12598:SF0">
    <property type="entry name" value="COPPER HOMEOSTASIS PROTEIN CUTC HOMOLOG"/>
    <property type="match status" value="1"/>
</dbReference>
<organism evidence="3 4">
    <name type="scientific">Streptococcus rupicaprae</name>
    <dbReference type="NCBI Taxonomy" id="759619"/>
    <lineage>
        <taxon>Bacteria</taxon>
        <taxon>Bacillati</taxon>
        <taxon>Bacillota</taxon>
        <taxon>Bacilli</taxon>
        <taxon>Lactobacillales</taxon>
        <taxon>Streptococcaceae</taxon>
        <taxon>Streptococcus</taxon>
    </lineage>
</organism>
<dbReference type="RefSeq" id="WP_354366020.1">
    <property type="nucleotide sequence ID" value="NZ_JBEPLO010000027.1"/>
</dbReference>
<dbReference type="InterPro" id="IPR036822">
    <property type="entry name" value="CutC-like_dom_sf"/>
</dbReference>
<keyword evidence="2" id="KW-0963">Cytoplasm</keyword>
<accession>A0ABV2FK42</accession>